<keyword evidence="5 6" id="KW-0560">Oxidoreductase</keyword>
<dbReference type="SUPFAM" id="SSF51735">
    <property type="entry name" value="NAD(P)-binding Rossmann-fold domains"/>
    <property type="match status" value="1"/>
</dbReference>
<dbReference type="RefSeq" id="WP_390352305.1">
    <property type="nucleotide sequence ID" value="NZ_JBHUIZ010000003.1"/>
</dbReference>
<dbReference type="NCBIfam" id="NF005381">
    <property type="entry name" value="PRK06924.1"/>
    <property type="match status" value="1"/>
</dbReference>
<dbReference type="PRINTS" id="PR00081">
    <property type="entry name" value="GDHRDH"/>
</dbReference>
<accession>A0ABU5C9F6</accession>
<comment type="similarity">
    <text evidence="2">Belongs to the short-chain dehydrogenases/reductases (SDR) family.</text>
</comment>
<evidence type="ECO:0000256" key="5">
    <source>
        <dbReference type="ARBA" id="ARBA00023002"/>
    </source>
</evidence>
<evidence type="ECO:0000313" key="6">
    <source>
        <dbReference type="EMBL" id="MDY0395943.1"/>
    </source>
</evidence>
<dbReference type="GO" id="GO:0016491">
    <property type="term" value="F:oxidoreductase activity"/>
    <property type="evidence" value="ECO:0007669"/>
    <property type="project" value="UniProtKB-KW"/>
</dbReference>
<dbReference type="PANTHER" id="PTHR44085:SF2">
    <property type="entry name" value="SEPIAPTERIN REDUCTASE"/>
    <property type="match status" value="1"/>
</dbReference>
<dbReference type="InterPro" id="IPR002347">
    <property type="entry name" value="SDR_fam"/>
</dbReference>
<comment type="subcellular location">
    <subcellularLocation>
        <location evidence="1">Cytoplasm</location>
    </subcellularLocation>
</comment>
<dbReference type="Pfam" id="PF00106">
    <property type="entry name" value="adh_short"/>
    <property type="match status" value="1"/>
</dbReference>
<dbReference type="Gene3D" id="3.40.50.720">
    <property type="entry name" value="NAD(P)-binding Rossmann-like Domain"/>
    <property type="match status" value="1"/>
</dbReference>
<organism evidence="6 7">
    <name type="scientific">Tigheibacillus halophilus</name>
    <dbReference type="NCBI Taxonomy" id="361280"/>
    <lineage>
        <taxon>Bacteria</taxon>
        <taxon>Bacillati</taxon>
        <taxon>Bacillota</taxon>
        <taxon>Bacilli</taxon>
        <taxon>Bacillales</taxon>
        <taxon>Bacillaceae</taxon>
        <taxon>Tigheibacillus</taxon>
    </lineage>
</organism>
<dbReference type="InterPro" id="IPR036291">
    <property type="entry name" value="NAD(P)-bd_dom_sf"/>
</dbReference>
<dbReference type="PANTHER" id="PTHR44085">
    <property type="entry name" value="SEPIAPTERIN REDUCTASE"/>
    <property type="match status" value="1"/>
</dbReference>
<dbReference type="Proteomes" id="UP001281447">
    <property type="component" value="Unassembled WGS sequence"/>
</dbReference>
<dbReference type="EC" id="1.1.1.320" evidence="6"/>
<evidence type="ECO:0000313" key="7">
    <source>
        <dbReference type="Proteomes" id="UP001281447"/>
    </source>
</evidence>
<comment type="caution">
    <text evidence="6">The sequence shown here is derived from an EMBL/GenBank/DDBJ whole genome shotgun (WGS) entry which is preliminary data.</text>
</comment>
<evidence type="ECO:0000256" key="1">
    <source>
        <dbReference type="ARBA" id="ARBA00004496"/>
    </source>
</evidence>
<dbReference type="InterPro" id="IPR051721">
    <property type="entry name" value="Biopterin_syn/organic_redct"/>
</dbReference>
<evidence type="ECO:0000256" key="2">
    <source>
        <dbReference type="ARBA" id="ARBA00006484"/>
    </source>
</evidence>
<proteinExistence type="inferred from homology"/>
<evidence type="ECO:0000256" key="3">
    <source>
        <dbReference type="ARBA" id="ARBA00022490"/>
    </source>
</evidence>
<dbReference type="EMBL" id="JAWDIP010000004">
    <property type="protein sequence ID" value="MDY0395943.1"/>
    <property type="molecule type" value="Genomic_DNA"/>
</dbReference>
<keyword evidence="4" id="KW-0521">NADP</keyword>
<name>A0ABU5C9F6_9BACI</name>
<evidence type="ECO:0000256" key="4">
    <source>
        <dbReference type="ARBA" id="ARBA00022857"/>
    </source>
</evidence>
<keyword evidence="3" id="KW-0963">Cytoplasm</keyword>
<dbReference type="InterPro" id="IPR020904">
    <property type="entry name" value="Sc_DH/Rdtase_CS"/>
</dbReference>
<reference evidence="6 7" key="1">
    <citation type="submission" date="2023-10" db="EMBL/GenBank/DDBJ databases">
        <title>Virgibacillus halophilus 5B73C genome.</title>
        <authorList>
            <person name="Miliotis G."/>
            <person name="Sengupta P."/>
            <person name="Hameed A."/>
            <person name="Chuvochina M."/>
            <person name="Mcdonagh F."/>
            <person name="Simpson A.C."/>
            <person name="Singh N.K."/>
            <person name="Rekha P.D."/>
            <person name="Raman K."/>
            <person name="Hugenholtz P."/>
            <person name="Venkateswaran K."/>
        </authorList>
    </citation>
    <scope>NUCLEOTIDE SEQUENCE [LARGE SCALE GENOMIC DNA]</scope>
    <source>
        <strain evidence="6 7">5B73C</strain>
    </source>
</reference>
<protein>
    <submittedName>
        <fullName evidence="6">(S)-benzoin forming benzil reductase</fullName>
        <ecNumber evidence="6">1.1.1.320</ecNumber>
    </submittedName>
</protein>
<keyword evidence="7" id="KW-1185">Reference proteome</keyword>
<gene>
    <name evidence="6" type="ORF">RWE15_18080</name>
</gene>
<dbReference type="PROSITE" id="PS00061">
    <property type="entry name" value="ADH_SHORT"/>
    <property type="match status" value="1"/>
</dbReference>
<sequence>MEEIAIITGVSKGLGEATAKLFLQADKKVIGISRSVSRQLEKYAEENDYEYQHFTCDLANMEQLLDTAGKIEKEIADSKPETMYLINNAAVIEPIKPVGKIEGKDLNHHVNVNISAPMLLLNECLRIADRSESDFSCAMVSSGAGDRPIFGWGAYCSAKAAVDMFVRTAALEQKELQTQHKIISFNPGIMDTGMQETIRTQTAADFADIKTFTAYKENNQLKNPNEIAEILFDLITDESNLESGKKYQAKDFF</sequence>